<sequence>LDEPDLLVTPLFDDNEDGCFDTGGDVDEINDFENGYYDSEGDIFYLESLLSDDTTPNLPPTVFLDRDLRSLSDAHIDNLMTEDKNFNPEIHDQFFSNIC</sequence>
<evidence type="ECO:0000313" key="1">
    <source>
        <dbReference type="EMBL" id="GEZ67714.1"/>
    </source>
</evidence>
<reference evidence="1" key="1">
    <citation type="journal article" date="2019" name="Sci. Rep.">
        <title>Draft genome of Tanacetum cinerariifolium, the natural source of mosquito coil.</title>
        <authorList>
            <person name="Yamashiro T."/>
            <person name="Shiraishi A."/>
            <person name="Satake H."/>
            <person name="Nakayama K."/>
        </authorList>
    </citation>
    <scope>NUCLEOTIDE SEQUENCE</scope>
</reference>
<comment type="caution">
    <text evidence="1">The sequence shown here is derived from an EMBL/GenBank/DDBJ whole genome shotgun (WGS) entry which is preliminary data.</text>
</comment>
<dbReference type="AlphaFoldDB" id="A0A699IJ79"/>
<accession>A0A699IJ79</accession>
<protein>
    <recommendedName>
        <fullName evidence="2">Reverse transcriptase domain-containing protein</fullName>
    </recommendedName>
</protein>
<name>A0A699IJ79_TANCI</name>
<proteinExistence type="predicted"/>
<feature type="non-terminal residue" evidence="1">
    <location>
        <position position="1"/>
    </location>
</feature>
<organism evidence="1">
    <name type="scientific">Tanacetum cinerariifolium</name>
    <name type="common">Dalmatian daisy</name>
    <name type="synonym">Chrysanthemum cinerariifolium</name>
    <dbReference type="NCBI Taxonomy" id="118510"/>
    <lineage>
        <taxon>Eukaryota</taxon>
        <taxon>Viridiplantae</taxon>
        <taxon>Streptophyta</taxon>
        <taxon>Embryophyta</taxon>
        <taxon>Tracheophyta</taxon>
        <taxon>Spermatophyta</taxon>
        <taxon>Magnoliopsida</taxon>
        <taxon>eudicotyledons</taxon>
        <taxon>Gunneridae</taxon>
        <taxon>Pentapetalae</taxon>
        <taxon>asterids</taxon>
        <taxon>campanulids</taxon>
        <taxon>Asterales</taxon>
        <taxon>Asteraceae</taxon>
        <taxon>Asteroideae</taxon>
        <taxon>Anthemideae</taxon>
        <taxon>Anthemidinae</taxon>
        <taxon>Tanacetum</taxon>
    </lineage>
</organism>
<evidence type="ECO:0008006" key="2">
    <source>
        <dbReference type="Google" id="ProtNLM"/>
    </source>
</evidence>
<gene>
    <name evidence="1" type="ORF">Tci_539687</name>
</gene>
<dbReference type="EMBL" id="BKCJ010308845">
    <property type="protein sequence ID" value="GEZ67714.1"/>
    <property type="molecule type" value="Genomic_DNA"/>
</dbReference>